<dbReference type="Proteomes" id="UP000664521">
    <property type="component" value="Unassembled WGS sequence"/>
</dbReference>
<feature type="chain" id="PRO_5034137027" evidence="1">
    <location>
        <begin position="23"/>
        <end position="185"/>
    </location>
</feature>
<dbReference type="OrthoDB" id="10381324at2759"/>
<gene>
    <name evidence="2" type="ORF">HETSPECPRED_009019</name>
</gene>
<dbReference type="EMBL" id="CAJPDS010000070">
    <property type="protein sequence ID" value="CAF9933841.1"/>
    <property type="molecule type" value="Genomic_DNA"/>
</dbReference>
<protein>
    <submittedName>
        <fullName evidence="2">Uncharacterized protein</fullName>
    </submittedName>
</protein>
<sequence length="185" mass="20288">MRAQILVVVGALVFNFAHPSSANPLHHTTIGLATIESVGVADISPSKLGAPISKRDEWITNLGNGWASYVQTWESYIPVHLAAWTLAKFYSMIADRAQGGPQNLGNPSLFMAFEWNDLRLEFSSDAGTIPWELVAAFAARMVSRTQAGFTGQFNAVYVHMATEQSIRISLMVLQNVATERTGQNY</sequence>
<evidence type="ECO:0000313" key="2">
    <source>
        <dbReference type="EMBL" id="CAF9933841.1"/>
    </source>
</evidence>
<feature type="signal peptide" evidence="1">
    <location>
        <begin position="1"/>
        <end position="22"/>
    </location>
</feature>
<evidence type="ECO:0000256" key="1">
    <source>
        <dbReference type="SAM" id="SignalP"/>
    </source>
</evidence>
<reference evidence="2" key="1">
    <citation type="submission" date="2021-03" db="EMBL/GenBank/DDBJ databases">
        <authorList>
            <person name="Tagirdzhanova G."/>
        </authorList>
    </citation>
    <scope>NUCLEOTIDE SEQUENCE</scope>
</reference>
<dbReference type="AlphaFoldDB" id="A0A8H3G062"/>
<evidence type="ECO:0000313" key="3">
    <source>
        <dbReference type="Proteomes" id="UP000664521"/>
    </source>
</evidence>
<accession>A0A8H3G062</accession>
<keyword evidence="1" id="KW-0732">Signal</keyword>
<comment type="caution">
    <text evidence="2">The sequence shown here is derived from an EMBL/GenBank/DDBJ whole genome shotgun (WGS) entry which is preliminary data.</text>
</comment>
<organism evidence="2 3">
    <name type="scientific">Heterodermia speciosa</name>
    <dbReference type="NCBI Taxonomy" id="116794"/>
    <lineage>
        <taxon>Eukaryota</taxon>
        <taxon>Fungi</taxon>
        <taxon>Dikarya</taxon>
        <taxon>Ascomycota</taxon>
        <taxon>Pezizomycotina</taxon>
        <taxon>Lecanoromycetes</taxon>
        <taxon>OSLEUM clade</taxon>
        <taxon>Lecanoromycetidae</taxon>
        <taxon>Caliciales</taxon>
        <taxon>Physciaceae</taxon>
        <taxon>Heterodermia</taxon>
    </lineage>
</organism>
<proteinExistence type="predicted"/>
<keyword evidence="3" id="KW-1185">Reference proteome</keyword>
<name>A0A8H3G062_9LECA</name>